<feature type="compositionally biased region" description="Basic residues" evidence="1">
    <location>
        <begin position="90"/>
        <end position="101"/>
    </location>
</feature>
<name>A0ABQ8FYR3_9PEZI</name>
<feature type="compositionally biased region" description="Basic and acidic residues" evidence="1">
    <location>
        <begin position="378"/>
        <end position="391"/>
    </location>
</feature>
<feature type="compositionally biased region" description="Basic and acidic residues" evidence="1">
    <location>
        <begin position="601"/>
        <end position="612"/>
    </location>
</feature>
<feature type="compositionally biased region" description="Basic and acidic residues" evidence="1">
    <location>
        <begin position="352"/>
        <end position="362"/>
    </location>
</feature>
<feature type="compositionally biased region" description="Acidic residues" evidence="1">
    <location>
        <begin position="512"/>
        <end position="542"/>
    </location>
</feature>
<feature type="compositionally biased region" description="Polar residues" evidence="1">
    <location>
        <begin position="253"/>
        <end position="264"/>
    </location>
</feature>
<feature type="region of interest" description="Disordered" evidence="1">
    <location>
        <begin position="329"/>
        <end position="425"/>
    </location>
</feature>
<feature type="region of interest" description="Disordered" evidence="1">
    <location>
        <begin position="1"/>
        <end position="171"/>
    </location>
</feature>
<feature type="region of interest" description="Disordered" evidence="1">
    <location>
        <begin position="197"/>
        <end position="308"/>
    </location>
</feature>
<feature type="compositionally biased region" description="Polar residues" evidence="1">
    <location>
        <begin position="157"/>
        <end position="166"/>
    </location>
</feature>
<feature type="compositionally biased region" description="Polar residues" evidence="1">
    <location>
        <begin position="544"/>
        <end position="567"/>
    </location>
</feature>
<feature type="compositionally biased region" description="Low complexity" evidence="1">
    <location>
        <begin position="945"/>
        <end position="955"/>
    </location>
</feature>
<feature type="compositionally biased region" description="Basic residues" evidence="1">
    <location>
        <begin position="1116"/>
        <end position="1127"/>
    </location>
</feature>
<evidence type="ECO:0000313" key="3">
    <source>
        <dbReference type="Proteomes" id="UP000774617"/>
    </source>
</evidence>
<feature type="compositionally biased region" description="Low complexity" evidence="1">
    <location>
        <begin position="1043"/>
        <end position="1066"/>
    </location>
</feature>
<feature type="compositionally biased region" description="Pro residues" evidence="1">
    <location>
        <begin position="702"/>
        <end position="720"/>
    </location>
</feature>
<gene>
    <name evidence="2" type="ORF">B0J12DRAFT_321067</name>
</gene>
<reference evidence="2 3" key="1">
    <citation type="journal article" date="2021" name="Nat. Commun.">
        <title>Genetic determinants of endophytism in the Arabidopsis root mycobiome.</title>
        <authorList>
            <person name="Mesny F."/>
            <person name="Miyauchi S."/>
            <person name="Thiergart T."/>
            <person name="Pickel B."/>
            <person name="Atanasova L."/>
            <person name="Karlsson M."/>
            <person name="Huettel B."/>
            <person name="Barry K.W."/>
            <person name="Haridas S."/>
            <person name="Chen C."/>
            <person name="Bauer D."/>
            <person name="Andreopoulos W."/>
            <person name="Pangilinan J."/>
            <person name="LaButti K."/>
            <person name="Riley R."/>
            <person name="Lipzen A."/>
            <person name="Clum A."/>
            <person name="Drula E."/>
            <person name="Henrissat B."/>
            <person name="Kohler A."/>
            <person name="Grigoriev I.V."/>
            <person name="Martin F.M."/>
            <person name="Hacquard S."/>
        </authorList>
    </citation>
    <scope>NUCLEOTIDE SEQUENCE [LARGE SCALE GENOMIC DNA]</scope>
    <source>
        <strain evidence="2 3">MPI-SDFR-AT-0080</strain>
    </source>
</reference>
<feature type="compositionally biased region" description="Low complexity" evidence="1">
    <location>
        <begin position="972"/>
        <end position="1005"/>
    </location>
</feature>
<sequence length="1127" mass="119313">MADAPASTPPQQQQQEQPTRPASFEATWDQQDASFLQPGAIPLPKAHRAWERQPQSPFARNGRYRKVWKRYDLRSQPKTKLSAAEMNKKSPAKSPRKVVKKRALDAPLDPNATPGKKGPKNKAFAPTQWETPRRNSGRIASRKIAQPIFIEEPRPITAQTETSTPVTEDDIPKWSRAEGAEKNVSSHNNLEVGAIIEENKDSVETDKQSVPQVENAAEVLHSELAQGQREKTPPAAEISPEVMVVEEDEVSELQESPEQPQTENADPDVDTSPSEVVAGVELNETSEDLVEEHGSVDSNPTESEAVKSCSVVEEDDQAQLAKDILLDPRHFGALSEEQEGSGNMSEQSYGEEVEHREADLEASKSSNSLSGEDEPVDTFEKATLHGFEDSKANQGACMNEDQDPTASEKQPSELPANDLGETKQVDGVIAQHLTVTEAAEELLDTAMEGGEKQAQAGASATEAVVQESIAPLKEEKPIDAEHRLQADATLVAIPDPTLEKDERSSTSSVSDDGMDEAEQLDEDEYTLTELPEGGEGEVEDDATSIPSPSLSAAESPRFSSVADTLTLNLPDRTPPKNRTTKELPEEPASPIDEDTAFLKDFLSRADASKASREAATSRPESITNRRNSDIMRLALSSPRVALETKDPNFSSTSNANPLDQKAMPKESDSSSTASVTAVMNLDFSDLTSDLTLEKSSTSGSPSPAPQPPTEPPSSKPPQPPTTTARRSARQTRQTRLPATPSASSAGPNRITLLRGAEPIVLKKSEAQELTALTRNNTRRNKGAALAAPIRLNKLKAEALKASAATPAEGKEAEEQVPVYADERIEVWEASRLRWDRQLVYFQEEAEDGLAGLVSLSEEEGVAAEGLGSAAGSRKRKGKSDSGDAGGEAGMAAATPARTKRARGLGAGNGTPAKGLLAPAKSLLPEGVGKGEECDGEKDEERTTGKKNAAAALSAKGGAGRSRKAAAKEVSYAPAPASANSSNTTATPIEQPSSSSSSALPAALSSVQQKGAAHQLPPPPLSNLPTPSSSSRRSRLQTPRKVKLPVPVSTTPAAAPSSHQQSAAAPPNGIIGSTPRKMGPSAAIGKQPLATTATTTTTASSAGAGAGEERAQGLSGGRRRAAAAGRRA</sequence>
<feature type="compositionally biased region" description="Low complexity" evidence="1">
    <location>
        <begin position="1089"/>
        <end position="1102"/>
    </location>
</feature>
<dbReference type="EMBL" id="JAGTJR010000045">
    <property type="protein sequence ID" value="KAH7030192.1"/>
    <property type="molecule type" value="Genomic_DNA"/>
</dbReference>
<feature type="region of interest" description="Disordered" evidence="1">
    <location>
        <begin position="861"/>
        <end position="1127"/>
    </location>
</feature>
<feature type="compositionally biased region" description="Basic and acidic residues" evidence="1">
    <location>
        <begin position="197"/>
        <end position="207"/>
    </location>
</feature>
<feature type="compositionally biased region" description="Low complexity" evidence="1">
    <location>
        <begin position="669"/>
        <end position="701"/>
    </location>
</feature>
<feature type="compositionally biased region" description="Low complexity" evidence="1">
    <location>
        <begin position="9"/>
        <end position="18"/>
    </location>
</feature>
<dbReference type="Proteomes" id="UP000774617">
    <property type="component" value="Unassembled WGS sequence"/>
</dbReference>
<protein>
    <submittedName>
        <fullName evidence="2">Uncharacterized protein</fullName>
    </submittedName>
</protein>
<keyword evidence="3" id="KW-1185">Reference proteome</keyword>
<feature type="compositionally biased region" description="Basic and acidic residues" evidence="1">
    <location>
        <begin position="472"/>
        <end position="485"/>
    </location>
</feature>
<feature type="compositionally biased region" description="Low complexity" evidence="1">
    <location>
        <begin position="721"/>
        <end position="735"/>
    </location>
</feature>
<accession>A0ABQ8FYR3</accession>
<feature type="compositionally biased region" description="Polar residues" evidence="1">
    <location>
        <begin position="647"/>
        <end position="657"/>
    </location>
</feature>
<evidence type="ECO:0000313" key="2">
    <source>
        <dbReference type="EMBL" id="KAH7030192.1"/>
    </source>
</evidence>
<feature type="region of interest" description="Disordered" evidence="1">
    <location>
        <begin position="468"/>
        <end position="751"/>
    </location>
</feature>
<feature type="compositionally biased region" description="Basic and acidic residues" evidence="1">
    <location>
        <begin position="928"/>
        <end position="943"/>
    </location>
</feature>
<proteinExistence type="predicted"/>
<organism evidence="2 3">
    <name type="scientific">Macrophomina phaseolina</name>
    <dbReference type="NCBI Taxonomy" id="35725"/>
    <lineage>
        <taxon>Eukaryota</taxon>
        <taxon>Fungi</taxon>
        <taxon>Dikarya</taxon>
        <taxon>Ascomycota</taxon>
        <taxon>Pezizomycotina</taxon>
        <taxon>Dothideomycetes</taxon>
        <taxon>Dothideomycetes incertae sedis</taxon>
        <taxon>Botryosphaeriales</taxon>
        <taxon>Botryosphaeriaceae</taxon>
        <taxon>Macrophomina</taxon>
    </lineage>
</organism>
<feature type="compositionally biased region" description="Basic residues" evidence="1">
    <location>
        <begin position="1031"/>
        <end position="1042"/>
    </location>
</feature>
<comment type="caution">
    <text evidence="2">The sequence shown here is derived from an EMBL/GenBank/DDBJ whole genome shotgun (WGS) entry which is preliminary data.</text>
</comment>
<evidence type="ECO:0000256" key="1">
    <source>
        <dbReference type="SAM" id="MobiDB-lite"/>
    </source>
</evidence>